<feature type="compositionally biased region" description="Basic residues" evidence="1">
    <location>
        <begin position="51"/>
        <end position="60"/>
    </location>
</feature>
<sequence length="144" mass="17150">MGSESKSRKRRSSPLSDDGDDSGRKRGKRDDRERKVRKSEGTDKKKEKLKEKKHKRKRSRRDHDSFEELSKDDYYSKNNEFSAWLKEEKGIFFSDLSSEDARKLFSKFVKDWNRGKLQSQYYEGIVSGPRTAHNWKIRPEKKNS</sequence>
<feature type="region of interest" description="Disordered" evidence="1">
    <location>
        <begin position="1"/>
        <end position="69"/>
    </location>
</feature>
<reference evidence="2" key="1">
    <citation type="journal article" date="2023" name="Nat. Commun.">
        <title>Diploid and tetraploid genomes of Acorus and the evolution of monocots.</title>
        <authorList>
            <person name="Ma L."/>
            <person name="Liu K.W."/>
            <person name="Li Z."/>
            <person name="Hsiao Y.Y."/>
            <person name="Qi Y."/>
            <person name="Fu T."/>
            <person name="Tang G.D."/>
            <person name="Zhang D."/>
            <person name="Sun W.H."/>
            <person name="Liu D.K."/>
            <person name="Li Y."/>
            <person name="Chen G.Z."/>
            <person name="Liu X.D."/>
            <person name="Liao X.Y."/>
            <person name="Jiang Y.T."/>
            <person name="Yu X."/>
            <person name="Hao Y."/>
            <person name="Huang J."/>
            <person name="Zhao X.W."/>
            <person name="Ke S."/>
            <person name="Chen Y.Y."/>
            <person name="Wu W.L."/>
            <person name="Hsu J.L."/>
            <person name="Lin Y.F."/>
            <person name="Huang M.D."/>
            <person name="Li C.Y."/>
            <person name="Huang L."/>
            <person name="Wang Z.W."/>
            <person name="Zhao X."/>
            <person name="Zhong W.Y."/>
            <person name="Peng D.H."/>
            <person name="Ahmad S."/>
            <person name="Lan S."/>
            <person name="Zhang J.S."/>
            <person name="Tsai W.C."/>
            <person name="Van de Peer Y."/>
            <person name="Liu Z.J."/>
        </authorList>
    </citation>
    <scope>NUCLEOTIDE SEQUENCE</scope>
    <source>
        <strain evidence="2">CP</strain>
    </source>
</reference>
<reference evidence="2" key="2">
    <citation type="submission" date="2023-06" db="EMBL/GenBank/DDBJ databases">
        <authorList>
            <person name="Ma L."/>
            <person name="Liu K.-W."/>
            <person name="Li Z."/>
            <person name="Hsiao Y.-Y."/>
            <person name="Qi Y."/>
            <person name="Fu T."/>
            <person name="Tang G."/>
            <person name="Zhang D."/>
            <person name="Sun W.-H."/>
            <person name="Liu D.-K."/>
            <person name="Li Y."/>
            <person name="Chen G.-Z."/>
            <person name="Liu X.-D."/>
            <person name="Liao X.-Y."/>
            <person name="Jiang Y.-T."/>
            <person name="Yu X."/>
            <person name="Hao Y."/>
            <person name="Huang J."/>
            <person name="Zhao X.-W."/>
            <person name="Ke S."/>
            <person name="Chen Y.-Y."/>
            <person name="Wu W.-L."/>
            <person name="Hsu J.-L."/>
            <person name="Lin Y.-F."/>
            <person name="Huang M.-D."/>
            <person name="Li C.-Y."/>
            <person name="Huang L."/>
            <person name="Wang Z.-W."/>
            <person name="Zhao X."/>
            <person name="Zhong W.-Y."/>
            <person name="Peng D.-H."/>
            <person name="Ahmad S."/>
            <person name="Lan S."/>
            <person name="Zhang J.-S."/>
            <person name="Tsai W.-C."/>
            <person name="Van De Peer Y."/>
            <person name="Liu Z.-J."/>
        </authorList>
    </citation>
    <scope>NUCLEOTIDE SEQUENCE</scope>
    <source>
        <strain evidence="2">CP</strain>
        <tissue evidence="2">Leaves</tissue>
    </source>
</reference>
<dbReference type="PANTHER" id="PTHR34117:SF1">
    <property type="entry name" value="STYLE CELL-CYCLE INHIBITOR 1"/>
    <property type="match status" value="1"/>
</dbReference>
<dbReference type="AlphaFoldDB" id="A0AAV9EMZ6"/>
<name>A0AAV9EMZ6_ACOCL</name>
<evidence type="ECO:0000313" key="3">
    <source>
        <dbReference type="Proteomes" id="UP001180020"/>
    </source>
</evidence>
<evidence type="ECO:0000313" key="2">
    <source>
        <dbReference type="EMBL" id="KAK1315013.1"/>
    </source>
</evidence>
<evidence type="ECO:0000256" key="1">
    <source>
        <dbReference type="SAM" id="MobiDB-lite"/>
    </source>
</evidence>
<protein>
    <submittedName>
        <fullName evidence="2">Uncharacterized protein</fullName>
    </submittedName>
</protein>
<gene>
    <name evidence="2" type="ORF">QJS10_CPA06g00186</name>
</gene>
<dbReference type="EMBL" id="JAUJYO010000006">
    <property type="protein sequence ID" value="KAK1315013.1"/>
    <property type="molecule type" value="Genomic_DNA"/>
</dbReference>
<accession>A0AAV9EMZ6</accession>
<dbReference type="Proteomes" id="UP001180020">
    <property type="component" value="Unassembled WGS sequence"/>
</dbReference>
<dbReference type="InterPro" id="IPR044688">
    <property type="entry name" value="SCI-1-like"/>
</dbReference>
<dbReference type="PANTHER" id="PTHR34117">
    <property type="entry name" value="STYLE CELL-CYCLE INHIBITOR 1"/>
    <property type="match status" value="1"/>
</dbReference>
<proteinExistence type="predicted"/>
<comment type="caution">
    <text evidence="2">The sequence shown here is derived from an EMBL/GenBank/DDBJ whole genome shotgun (WGS) entry which is preliminary data.</text>
</comment>
<keyword evidence="3" id="KW-1185">Reference proteome</keyword>
<organism evidence="2 3">
    <name type="scientific">Acorus calamus</name>
    <name type="common">Sweet flag</name>
    <dbReference type="NCBI Taxonomy" id="4465"/>
    <lineage>
        <taxon>Eukaryota</taxon>
        <taxon>Viridiplantae</taxon>
        <taxon>Streptophyta</taxon>
        <taxon>Embryophyta</taxon>
        <taxon>Tracheophyta</taxon>
        <taxon>Spermatophyta</taxon>
        <taxon>Magnoliopsida</taxon>
        <taxon>Liliopsida</taxon>
        <taxon>Acoraceae</taxon>
        <taxon>Acorus</taxon>
    </lineage>
</organism>
<feature type="compositionally biased region" description="Basic and acidic residues" evidence="1">
    <location>
        <begin position="21"/>
        <end position="50"/>
    </location>
</feature>